<dbReference type="InterPro" id="IPR031310">
    <property type="entry name" value="Ribosomal_uL5_N"/>
</dbReference>
<evidence type="ECO:0000313" key="5">
    <source>
        <dbReference type="EnsemblPlants" id="Solyc04g080150.2.1"/>
    </source>
</evidence>
<reference evidence="5" key="1">
    <citation type="journal article" date="2012" name="Nature">
        <title>The tomato genome sequence provides insights into fleshy fruit evolution.</title>
        <authorList>
            <consortium name="Tomato Genome Consortium"/>
        </authorList>
    </citation>
    <scope>NUCLEOTIDE SEQUENCE [LARGE SCALE GENOMIC DNA]</scope>
    <source>
        <strain evidence="5">cv. Heinz 1706</strain>
    </source>
</reference>
<evidence type="ECO:0000256" key="3">
    <source>
        <dbReference type="ARBA" id="ARBA00023274"/>
    </source>
</evidence>
<name>A0A3Q7G9T7_SOLLC</name>
<dbReference type="OMA" id="PNEKIAC"/>
<organism evidence="5">
    <name type="scientific">Solanum lycopersicum</name>
    <name type="common">Tomato</name>
    <name type="synonym">Lycopersicon esculentum</name>
    <dbReference type="NCBI Taxonomy" id="4081"/>
    <lineage>
        <taxon>Eukaryota</taxon>
        <taxon>Viridiplantae</taxon>
        <taxon>Streptophyta</taxon>
        <taxon>Embryophyta</taxon>
        <taxon>Tracheophyta</taxon>
        <taxon>Spermatophyta</taxon>
        <taxon>Magnoliopsida</taxon>
        <taxon>eudicotyledons</taxon>
        <taxon>Gunneridae</taxon>
        <taxon>Pentapetalae</taxon>
        <taxon>asterids</taxon>
        <taxon>lamiids</taxon>
        <taxon>Solanales</taxon>
        <taxon>Solanaceae</taxon>
        <taxon>Solanoideae</taxon>
        <taxon>Solaneae</taxon>
        <taxon>Solanum</taxon>
        <taxon>Solanum subgen. Lycopersicon</taxon>
    </lineage>
</organism>
<evidence type="ECO:0000259" key="4">
    <source>
        <dbReference type="Pfam" id="PF00281"/>
    </source>
</evidence>
<keyword evidence="3" id="KW-0687">Ribonucleoprotein</keyword>
<dbReference type="InterPro" id="IPR022803">
    <property type="entry name" value="Ribosomal_uL5_dom_sf"/>
</dbReference>
<dbReference type="GO" id="GO:0005840">
    <property type="term" value="C:ribosome"/>
    <property type="evidence" value="ECO:0007669"/>
    <property type="project" value="UniProtKB-KW"/>
</dbReference>
<dbReference type="InParanoid" id="A0A3Q7G9T7"/>
<keyword evidence="6" id="KW-1185">Reference proteome</keyword>
<dbReference type="AlphaFoldDB" id="A0A3Q7G9T7"/>
<dbReference type="InterPro" id="IPR002132">
    <property type="entry name" value="Ribosomal_uL5"/>
</dbReference>
<dbReference type="InterPro" id="IPR020929">
    <property type="entry name" value="Ribosomal_uL5_CS"/>
</dbReference>
<reference evidence="5" key="2">
    <citation type="submission" date="2019-01" db="UniProtKB">
        <authorList>
            <consortium name="EnsemblPlants"/>
        </authorList>
    </citation>
    <scope>IDENTIFICATION</scope>
    <source>
        <strain evidence="5">cv. Heinz 1706</strain>
    </source>
</reference>
<dbReference type="Pfam" id="PF00281">
    <property type="entry name" value="Ribosomal_L5"/>
    <property type="match status" value="1"/>
</dbReference>
<comment type="similarity">
    <text evidence="1">Belongs to the universal ribosomal protein uL5 family.</text>
</comment>
<feature type="domain" description="Large ribosomal subunit protein uL5 N-terminal" evidence="4">
    <location>
        <begin position="1"/>
        <end position="40"/>
    </location>
</feature>
<protein>
    <recommendedName>
        <fullName evidence="4">Large ribosomal subunit protein uL5 N-terminal domain-containing protein</fullName>
    </recommendedName>
</protein>
<dbReference type="GO" id="GO:1990904">
    <property type="term" value="C:ribonucleoprotein complex"/>
    <property type="evidence" value="ECO:0007669"/>
    <property type="project" value="UniProtKB-KW"/>
</dbReference>
<dbReference type="PROSITE" id="PS00358">
    <property type="entry name" value="RIBOSOMAL_L5"/>
    <property type="match status" value="1"/>
</dbReference>
<accession>A0A3Q7G9T7</accession>
<proteinExistence type="inferred from homology"/>
<dbReference type="PANTHER" id="PTHR11994">
    <property type="entry name" value="60S RIBOSOMAL PROTEIN L11-RELATED"/>
    <property type="match status" value="1"/>
</dbReference>
<sequence>MSVAETGDRLTAATKVLEQLSGQSPVFSKARYTLRSFRTRRNEKIACYVIVRRKKAMQLLLK</sequence>
<evidence type="ECO:0000256" key="2">
    <source>
        <dbReference type="ARBA" id="ARBA00022980"/>
    </source>
</evidence>
<dbReference type="Proteomes" id="UP000004994">
    <property type="component" value="Chromosome 4"/>
</dbReference>
<dbReference type="SUPFAM" id="SSF55282">
    <property type="entry name" value="RL5-like"/>
    <property type="match status" value="1"/>
</dbReference>
<dbReference type="GO" id="GO:0006412">
    <property type="term" value="P:translation"/>
    <property type="evidence" value="ECO:0007669"/>
    <property type="project" value="InterPro"/>
</dbReference>
<keyword evidence="2" id="KW-0689">Ribosomal protein</keyword>
<dbReference type="STRING" id="4081.A0A3Q7G9T7"/>
<dbReference type="Gene3D" id="3.30.1440.10">
    <property type="match status" value="1"/>
</dbReference>
<evidence type="ECO:0000313" key="6">
    <source>
        <dbReference type="Proteomes" id="UP000004994"/>
    </source>
</evidence>
<evidence type="ECO:0000256" key="1">
    <source>
        <dbReference type="ARBA" id="ARBA00008553"/>
    </source>
</evidence>
<dbReference type="PaxDb" id="4081-Solyc04g080150.1.1"/>
<dbReference type="Gramene" id="Solyc04g080150.2.1">
    <property type="protein sequence ID" value="Solyc04g080150.2.1"/>
    <property type="gene ID" value="Solyc04g080150.2"/>
</dbReference>
<dbReference type="EnsemblPlants" id="Solyc04g080150.2.1">
    <property type="protein sequence ID" value="Solyc04g080150.2.1"/>
    <property type="gene ID" value="Solyc04g080150.2"/>
</dbReference>
<dbReference type="GO" id="GO:0003735">
    <property type="term" value="F:structural constituent of ribosome"/>
    <property type="evidence" value="ECO:0007669"/>
    <property type="project" value="InterPro"/>
</dbReference>